<dbReference type="Proteomes" id="UP000323300">
    <property type="component" value="Unassembled WGS sequence"/>
</dbReference>
<evidence type="ECO:0000256" key="1">
    <source>
        <dbReference type="SAM" id="MobiDB-lite"/>
    </source>
</evidence>
<reference evidence="2 3" key="1">
    <citation type="submission" date="2016-10" db="EMBL/GenBank/DDBJ databases">
        <authorList>
            <person name="Varghese N."/>
            <person name="Submissions S."/>
        </authorList>
    </citation>
    <scope>NUCLEOTIDE SEQUENCE [LARGE SCALE GENOMIC DNA]</scope>
    <source>
        <strain evidence="2 3">DSM 21822</strain>
    </source>
</reference>
<evidence type="ECO:0000313" key="3">
    <source>
        <dbReference type="Proteomes" id="UP000323300"/>
    </source>
</evidence>
<feature type="region of interest" description="Disordered" evidence="1">
    <location>
        <begin position="41"/>
        <end position="90"/>
    </location>
</feature>
<sequence length="90" mass="9541">MCRGDEDPGAQTIAYVTTSAGFPADGLIPRDKTMIIFKKKPADAEAAPVESTARQSAPAETNATLAQPKKTAGAGKPRRKTLKTDDNRLL</sequence>
<organism evidence="2 3">
    <name type="scientific">Neomesorhizobium albiziae</name>
    <dbReference type="NCBI Taxonomy" id="335020"/>
    <lineage>
        <taxon>Bacteria</taxon>
        <taxon>Pseudomonadati</taxon>
        <taxon>Pseudomonadota</taxon>
        <taxon>Alphaproteobacteria</taxon>
        <taxon>Hyphomicrobiales</taxon>
        <taxon>Phyllobacteriaceae</taxon>
        <taxon>Neomesorhizobium</taxon>
    </lineage>
</organism>
<keyword evidence="3" id="KW-1185">Reference proteome</keyword>
<name>A0A1I3ZZR0_9HYPH</name>
<evidence type="ECO:0000313" key="2">
    <source>
        <dbReference type="EMBL" id="SFK49019.1"/>
    </source>
</evidence>
<dbReference type="EMBL" id="FOSL01000007">
    <property type="protein sequence ID" value="SFK49019.1"/>
    <property type="molecule type" value="Genomic_DNA"/>
</dbReference>
<proteinExistence type="predicted"/>
<protein>
    <submittedName>
        <fullName evidence="2">Uncharacterized protein</fullName>
    </submittedName>
</protein>
<dbReference type="AlphaFoldDB" id="A0A1I3ZZR0"/>
<accession>A0A1I3ZZR0</accession>
<feature type="compositionally biased region" description="Polar residues" evidence="1">
    <location>
        <begin position="52"/>
        <end position="65"/>
    </location>
</feature>
<gene>
    <name evidence="2" type="ORF">SAMN04488498_10736</name>
</gene>